<dbReference type="OrthoDB" id="9799097at2"/>
<evidence type="ECO:0000313" key="2">
    <source>
        <dbReference type="EMBL" id="KJV09262.1"/>
    </source>
</evidence>
<evidence type="ECO:0000259" key="1">
    <source>
        <dbReference type="Pfam" id="PF21217"/>
    </source>
</evidence>
<sequence length="151" mass="16263">MQGMTLAQLRATASAGGVTGVTLKGQGGGFFVEIATRSGQDAFLVKARSTEPRRFGNPTSALIVLRDVGIAVAHLDATNWNPDEKDMTRSRQNRAEAMRGAHEAAAYNQWLTAEIQEAIDDPRPSVPHDDVMARMDARIARHKAAGAKLNP</sequence>
<dbReference type="RefSeq" id="WP_045776156.1">
    <property type="nucleotide sequence ID" value="NZ_LAJY01000318.1"/>
</dbReference>
<comment type="caution">
    <text evidence="2">The sequence shown here is derived from an EMBL/GenBank/DDBJ whole genome shotgun (WGS) entry which is preliminary data.</text>
</comment>
<protein>
    <recommendedName>
        <fullName evidence="1">Stability determinant domain-containing protein</fullName>
    </recommendedName>
</protein>
<keyword evidence="3" id="KW-1185">Reference proteome</keyword>
<dbReference type="AlphaFoldDB" id="A0A0F3IRL4"/>
<accession>A0A0F3IRL4</accession>
<evidence type="ECO:0000313" key="3">
    <source>
        <dbReference type="Proteomes" id="UP000033774"/>
    </source>
</evidence>
<feature type="domain" description="Stability determinant" evidence="1">
    <location>
        <begin position="104"/>
        <end position="133"/>
    </location>
</feature>
<dbReference type="Gene3D" id="6.20.450.20">
    <property type="match status" value="1"/>
</dbReference>
<dbReference type="Pfam" id="PF21217">
    <property type="entry name" value="PaaA2"/>
    <property type="match status" value="1"/>
</dbReference>
<organism evidence="2 3">
    <name type="scientific">Elstera litoralis</name>
    <dbReference type="NCBI Taxonomy" id="552518"/>
    <lineage>
        <taxon>Bacteria</taxon>
        <taxon>Pseudomonadati</taxon>
        <taxon>Pseudomonadota</taxon>
        <taxon>Alphaproteobacteria</taxon>
        <taxon>Rhodospirillales</taxon>
        <taxon>Rhodospirillaceae</taxon>
        <taxon>Elstera</taxon>
    </lineage>
</organism>
<name>A0A0F3IRL4_9PROT</name>
<reference evidence="2 3" key="1">
    <citation type="submission" date="2015-03" db="EMBL/GenBank/DDBJ databases">
        <title>Draft genome sequence of Elstera litoralis.</title>
        <authorList>
            <person name="Rahalkar M.C."/>
            <person name="Dhakephalkar P.K."/>
            <person name="Pore S.D."/>
            <person name="Arora P."/>
            <person name="Kapse N.G."/>
            <person name="Pandit P.S."/>
        </authorList>
    </citation>
    <scope>NUCLEOTIDE SEQUENCE [LARGE SCALE GENOMIC DNA]</scope>
    <source>
        <strain evidence="2 3">Dia-1</strain>
    </source>
</reference>
<dbReference type="InterPro" id="IPR048851">
    <property type="entry name" value="PaaA2_dom"/>
</dbReference>
<proteinExistence type="predicted"/>
<dbReference type="EMBL" id="LAJY01000318">
    <property type="protein sequence ID" value="KJV09262.1"/>
    <property type="molecule type" value="Genomic_DNA"/>
</dbReference>
<gene>
    <name evidence="2" type="ORF">VZ95_12580</name>
</gene>
<dbReference type="PATRIC" id="fig|552518.3.peg.2121"/>
<dbReference type="Proteomes" id="UP000033774">
    <property type="component" value="Unassembled WGS sequence"/>
</dbReference>